<reference evidence="2 3" key="1">
    <citation type="submission" date="2020-07" db="EMBL/GenBank/DDBJ databases">
        <title>Sequencing the genomes of 1000 actinobacteria strains.</title>
        <authorList>
            <person name="Klenk H.-P."/>
        </authorList>
    </citation>
    <scope>NUCLEOTIDE SEQUENCE [LARGE SCALE GENOMIC DNA]</scope>
    <source>
        <strain evidence="2 3">DSM 19970</strain>
    </source>
</reference>
<gene>
    <name evidence="2" type="ORF">BKA03_002547</name>
</gene>
<comment type="caution">
    <text evidence="2">The sequence shown here is derived from an EMBL/GenBank/DDBJ whole genome shotgun (WGS) entry which is preliminary data.</text>
</comment>
<feature type="region of interest" description="Disordered" evidence="1">
    <location>
        <begin position="22"/>
        <end position="49"/>
    </location>
</feature>
<evidence type="ECO:0000313" key="2">
    <source>
        <dbReference type="EMBL" id="NYI42428.1"/>
    </source>
</evidence>
<dbReference type="AlphaFoldDB" id="A0A7Y9ZDU7"/>
<keyword evidence="3" id="KW-1185">Reference proteome</keyword>
<accession>A0A7Y9ZDU7</accession>
<proteinExistence type="predicted"/>
<organism evidence="2 3">
    <name type="scientific">Demequina lutea</name>
    <dbReference type="NCBI Taxonomy" id="431489"/>
    <lineage>
        <taxon>Bacteria</taxon>
        <taxon>Bacillati</taxon>
        <taxon>Actinomycetota</taxon>
        <taxon>Actinomycetes</taxon>
        <taxon>Micrococcales</taxon>
        <taxon>Demequinaceae</taxon>
        <taxon>Demequina</taxon>
    </lineage>
</organism>
<dbReference type="Proteomes" id="UP000547973">
    <property type="component" value="Unassembled WGS sequence"/>
</dbReference>
<sequence>MARQPGARPGVVHCRWADLSSRSLSPDATNSASGRTTASLPAYSRTSPGVPGRAGFGFGAIGEGWVRMLDVDVVAGLGLEPAAI</sequence>
<protein>
    <submittedName>
        <fullName evidence="2">Uncharacterized protein</fullName>
    </submittedName>
</protein>
<dbReference type="OrthoDB" id="9810066at2"/>
<evidence type="ECO:0000313" key="3">
    <source>
        <dbReference type="Proteomes" id="UP000547973"/>
    </source>
</evidence>
<evidence type="ECO:0000256" key="1">
    <source>
        <dbReference type="SAM" id="MobiDB-lite"/>
    </source>
</evidence>
<name>A0A7Y9ZDU7_9MICO</name>
<dbReference type="EMBL" id="JACBZO010000001">
    <property type="protein sequence ID" value="NYI42428.1"/>
    <property type="molecule type" value="Genomic_DNA"/>
</dbReference>
<feature type="compositionally biased region" description="Polar residues" evidence="1">
    <location>
        <begin position="22"/>
        <end position="47"/>
    </location>
</feature>
<dbReference type="RefSeq" id="WP_152649468.1">
    <property type="nucleotide sequence ID" value="NZ_BBRC01000002.1"/>
</dbReference>